<gene>
    <name evidence="1" type="ORF">CUMW_277490</name>
</gene>
<dbReference type="AlphaFoldDB" id="A0A2H5N5M9"/>
<reference evidence="1 2" key="1">
    <citation type="journal article" date="2017" name="Front. Genet.">
        <title>Draft sequencing of the heterozygous diploid genome of Satsuma (Citrus unshiu Marc.) using a hybrid assembly approach.</title>
        <authorList>
            <person name="Shimizu T."/>
            <person name="Tanizawa Y."/>
            <person name="Mochizuki T."/>
            <person name="Nagasaki H."/>
            <person name="Yoshioka T."/>
            <person name="Toyoda A."/>
            <person name="Fujiyama A."/>
            <person name="Kaminuma E."/>
            <person name="Nakamura Y."/>
        </authorList>
    </citation>
    <scope>NUCLEOTIDE SEQUENCE [LARGE SCALE GENOMIC DNA]</scope>
    <source>
        <strain evidence="2">cv. Miyagawa wase</strain>
    </source>
</reference>
<dbReference type="Proteomes" id="UP000236630">
    <property type="component" value="Unassembled WGS sequence"/>
</dbReference>
<name>A0A2H5N5M9_CITUN</name>
<dbReference type="InterPro" id="IPR038538">
    <property type="entry name" value="MTERF_sf"/>
</dbReference>
<sequence length="114" mass="13098">MPSVTWGVVQGKKEKLVNRVKICDYLKSLGIIPDELENLELPSTIEVMEERVMFLRSLDWTIDDINEYPLMLGCSMRKNMIPVFSYLEKIGIAKSKLGEFVKKYLQVLHAKCGC</sequence>
<keyword evidence="2" id="KW-1185">Reference proteome</keyword>
<comment type="caution">
    <text evidence="1">The sequence shown here is derived from an EMBL/GenBank/DDBJ whole genome shotgun (WGS) entry which is preliminary data.</text>
</comment>
<evidence type="ECO:0000313" key="1">
    <source>
        <dbReference type="EMBL" id="GAY34915.1"/>
    </source>
</evidence>
<dbReference type="EMBL" id="BDQV01001808">
    <property type="protein sequence ID" value="GAY34915.1"/>
    <property type="molecule type" value="Genomic_DNA"/>
</dbReference>
<evidence type="ECO:0000313" key="2">
    <source>
        <dbReference type="Proteomes" id="UP000236630"/>
    </source>
</evidence>
<proteinExistence type="predicted"/>
<organism evidence="1 2">
    <name type="scientific">Citrus unshiu</name>
    <name type="common">Satsuma mandarin</name>
    <name type="synonym">Citrus nobilis var. unshiu</name>
    <dbReference type="NCBI Taxonomy" id="55188"/>
    <lineage>
        <taxon>Eukaryota</taxon>
        <taxon>Viridiplantae</taxon>
        <taxon>Streptophyta</taxon>
        <taxon>Embryophyta</taxon>
        <taxon>Tracheophyta</taxon>
        <taxon>Spermatophyta</taxon>
        <taxon>Magnoliopsida</taxon>
        <taxon>eudicotyledons</taxon>
        <taxon>Gunneridae</taxon>
        <taxon>Pentapetalae</taxon>
        <taxon>rosids</taxon>
        <taxon>malvids</taxon>
        <taxon>Sapindales</taxon>
        <taxon>Rutaceae</taxon>
        <taxon>Aurantioideae</taxon>
        <taxon>Citrus</taxon>
    </lineage>
</organism>
<accession>A0A2H5N5M9</accession>
<dbReference type="STRING" id="55188.A0A2H5N5M9"/>
<dbReference type="Gene3D" id="1.25.70.10">
    <property type="entry name" value="Transcription termination factor 3, mitochondrial"/>
    <property type="match status" value="1"/>
</dbReference>
<protein>
    <submittedName>
        <fullName evidence="1">Uncharacterized protein</fullName>
    </submittedName>
</protein>